<dbReference type="NCBIfam" id="NF037979">
    <property type="entry name" value="Na_transp"/>
    <property type="match status" value="1"/>
</dbReference>
<feature type="transmembrane region" description="Helical" evidence="6">
    <location>
        <begin position="350"/>
        <end position="375"/>
    </location>
</feature>
<feature type="transmembrane region" description="Helical" evidence="6">
    <location>
        <begin position="251"/>
        <end position="276"/>
    </location>
</feature>
<keyword evidence="4 6" id="KW-1133">Transmembrane helix</keyword>
<evidence type="ECO:0000256" key="4">
    <source>
        <dbReference type="ARBA" id="ARBA00022989"/>
    </source>
</evidence>
<evidence type="ECO:0000313" key="7">
    <source>
        <dbReference type="EMBL" id="MCS3921156.1"/>
    </source>
</evidence>
<dbReference type="SUPFAM" id="SSF161070">
    <property type="entry name" value="SNF-like"/>
    <property type="match status" value="1"/>
</dbReference>
<feature type="transmembrane region" description="Helical" evidence="6">
    <location>
        <begin position="12"/>
        <end position="31"/>
    </location>
</feature>
<keyword evidence="3 6" id="KW-0812">Transmembrane</keyword>
<dbReference type="InterPro" id="IPR000175">
    <property type="entry name" value="Na/ntran_symport"/>
</dbReference>
<dbReference type="Pfam" id="PF00209">
    <property type="entry name" value="SNF"/>
    <property type="match status" value="2"/>
</dbReference>
<evidence type="ECO:0000313" key="8">
    <source>
        <dbReference type="Proteomes" id="UP001204798"/>
    </source>
</evidence>
<dbReference type="PROSITE" id="PS50267">
    <property type="entry name" value="NA_NEUROTRAN_SYMP_3"/>
    <property type="match status" value="1"/>
</dbReference>
<comment type="caution">
    <text evidence="7">The sequence shown here is derived from an EMBL/GenBank/DDBJ whole genome shotgun (WGS) entry which is preliminary data.</text>
</comment>
<feature type="transmembrane region" description="Helical" evidence="6">
    <location>
        <begin position="387"/>
        <end position="408"/>
    </location>
</feature>
<comment type="subcellular location">
    <subcellularLocation>
        <location evidence="1">Membrane</location>
        <topology evidence="1">Multi-pass membrane protein</topology>
    </subcellularLocation>
</comment>
<dbReference type="EMBL" id="JANUCP010000009">
    <property type="protein sequence ID" value="MCS3921156.1"/>
    <property type="molecule type" value="Genomic_DNA"/>
</dbReference>
<dbReference type="RefSeq" id="WP_259102036.1">
    <property type="nucleotide sequence ID" value="NZ_CP130454.1"/>
</dbReference>
<feature type="transmembrane region" description="Helical" evidence="6">
    <location>
        <begin position="196"/>
        <end position="214"/>
    </location>
</feature>
<dbReference type="PRINTS" id="PR00176">
    <property type="entry name" value="NANEUSMPORT"/>
</dbReference>
<feature type="transmembrane region" description="Helical" evidence="6">
    <location>
        <begin position="501"/>
        <end position="522"/>
    </location>
</feature>
<gene>
    <name evidence="7" type="ORF">M2350_003597</name>
</gene>
<evidence type="ECO:0000256" key="1">
    <source>
        <dbReference type="ARBA" id="ARBA00004141"/>
    </source>
</evidence>
<feature type="transmembrane region" description="Helical" evidence="6">
    <location>
        <begin position="414"/>
        <end position="435"/>
    </location>
</feature>
<name>A0ABT2ET77_9BACT</name>
<dbReference type="PANTHER" id="PTHR42948">
    <property type="entry name" value="TRANSPORTER"/>
    <property type="match status" value="1"/>
</dbReference>
<reference evidence="7 8" key="1">
    <citation type="submission" date="2022-08" db="EMBL/GenBank/DDBJ databases">
        <title>Bacterial and archaeal communities from various locations to study Microbial Dark Matter (Phase II).</title>
        <authorList>
            <person name="Stepanauskas R."/>
        </authorList>
    </citation>
    <scope>NUCLEOTIDE SEQUENCE [LARGE SCALE GENOMIC DNA]</scope>
    <source>
        <strain evidence="7 8">PD1</strain>
    </source>
</reference>
<feature type="transmembrane region" description="Helical" evidence="6">
    <location>
        <begin position="94"/>
        <end position="112"/>
    </location>
</feature>
<evidence type="ECO:0000256" key="2">
    <source>
        <dbReference type="ARBA" id="ARBA00022448"/>
    </source>
</evidence>
<sequence length="534" mass="59508">MAEQRQRERWATRIGLVLAMAGNAIGLGNFLRFPGRAVRNGGGAFMIPYFIAYLFMGIPVMWLEWAQGRFGGRYGHGTTPGMFHRMWSHPISKYLGVLGIFIPTVIAIYYTYVESWSLGFAFLVPYKILTGELVVQRGISVEEVLRPFETFRGSYIVAKEVGFWTIPSLWAYFFFLVTFGLNIWVLWRGIARGIEALAKLVMPLLFLFAIALMVRTLTLGQHEGGSPLEGLGFLWNPNFQQAFSLQTGPRVWLEAFGQIFFSLSLGMGAIQCYASYLGPNDDVMLTGLSTAAANEFAEVVLGGSIAIPAAVTFFGLKQTQQIVDKGIFFLGFTSLPAIFSFLPAGALLSFVWFLLLFFAGFTSSVAMAQPMLAFLQDELGWTRQKAVAMLGIFWFVSMHLCIFANAAIDVLDFWSGSFGAPLFALIEVIVMMWIFGADKMWEEMHRGAQLQAPRFFYYAAKYLTPLLLLGVFIGFALQPFIGATRDKTIEGVSLSALPVAWMARLLMIALLAVQCYLIYLASQKWKNVGAQRGE</sequence>
<evidence type="ECO:0000256" key="5">
    <source>
        <dbReference type="ARBA" id="ARBA00023136"/>
    </source>
</evidence>
<dbReference type="PANTHER" id="PTHR42948:SF1">
    <property type="entry name" value="TRANSPORTER"/>
    <property type="match status" value="1"/>
</dbReference>
<evidence type="ECO:0000256" key="3">
    <source>
        <dbReference type="ARBA" id="ARBA00022692"/>
    </source>
</evidence>
<keyword evidence="2" id="KW-0813">Transport</keyword>
<accession>A0ABT2ET77</accession>
<protein>
    <submittedName>
        <fullName evidence="7">SNF family Na+-dependent transporter</fullName>
    </submittedName>
</protein>
<feature type="transmembrane region" description="Helical" evidence="6">
    <location>
        <begin position="43"/>
        <end position="63"/>
    </location>
</feature>
<dbReference type="InterPro" id="IPR037272">
    <property type="entry name" value="SNS_sf"/>
</dbReference>
<proteinExistence type="predicted"/>
<keyword evidence="5 6" id="KW-0472">Membrane</keyword>
<feature type="transmembrane region" description="Helical" evidence="6">
    <location>
        <begin position="169"/>
        <end position="190"/>
    </location>
</feature>
<feature type="transmembrane region" description="Helical" evidence="6">
    <location>
        <begin position="455"/>
        <end position="481"/>
    </location>
</feature>
<organism evidence="7 8">
    <name type="scientific">Candidatus Fervidibacter sacchari</name>
    <dbReference type="NCBI Taxonomy" id="1448929"/>
    <lineage>
        <taxon>Bacteria</taxon>
        <taxon>Candidatus Fervidibacterota</taxon>
        <taxon>Candidatus Fervidibacter</taxon>
    </lineage>
</organism>
<dbReference type="Proteomes" id="UP001204798">
    <property type="component" value="Unassembled WGS sequence"/>
</dbReference>
<feature type="transmembrane region" description="Helical" evidence="6">
    <location>
        <begin position="327"/>
        <end position="344"/>
    </location>
</feature>
<keyword evidence="8" id="KW-1185">Reference proteome</keyword>
<evidence type="ECO:0000256" key="6">
    <source>
        <dbReference type="SAM" id="Phobius"/>
    </source>
</evidence>